<reference evidence="1 2" key="1">
    <citation type="journal article" date="2013" name="PLoS Genet.">
        <title>The genome and development-dependent transcriptomes of Pyronema confluens: a window into fungal evolution.</title>
        <authorList>
            <person name="Traeger S."/>
            <person name="Altegoer F."/>
            <person name="Freitag M."/>
            <person name="Gabaldon T."/>
            <person name="Kempken F."/>
            <person name="Kumar A."/>
            <person name="Marcet-Houben M."/>
            <person name="Poggeler S."/>
            <person name="Stajich J.E."/>
            <person name="Nowrousian M."/>
        </authorList>
    </citation>
    <scope>NUCLEOTIDE SEQUENCE [LARGE SCALE GENOMIC DNA]</scope>
    <source>
        <strain evidence="2">CBS 100304</strain>
        <tissue evidence="1">Vegetative mycelium</tissue>
    </source>
</reference>
<name>U4LFN3_PYROM</name>
<proteinExistence type="predicted"/>
<accession>U4LFN3</accession>
<keyword evidence="2" id="KW-1185">Reference proteome</keyword>
<dbReference type="EMBL" id="HF935466">
    <property type="protein sequence ID" value="CCX30703.1"/>
    <property type="molecule type" value="Genomic_DNA"/>
</dbReference>
<evidence type="ECO:0000313" key="2">
    <source>
        <dbReference type="Proteomes" id="UP000018144"/>
    </source>
</evidence>
<protein>
    <submittedName>
        <fullName evidence="1">Uncharacterized protein</fullName>
    </submittedName>
</protein>
<organism evidence="1 2">
    <name type="scientific">Pyronema omphalodes (strain CBS 100304)</name>
    <name type="common">Pyronema confluens</name>
    <dbReference type="NCBI Taxonomy" id="1076935"/>
    <lineage>
        <taxon>Eukaryota</taxon>
        <taxon>Fungi</taxon>
        <taxon>Dikarya</taxon>
        <taxon>Ascomycota</taxon>
        <taxon>Pezizomycotina</taxon>
        <taxon>Pezizomycetes</taxon>
        <taxon>Pezizales</taxon>
        <taxon>Pyronemataceae</taxon>
        <taxon>Pyronema</taxon>
    </lineage>
</organism>
<sequence length="97" mass="10882">MLRFHSGNIHLNLHLHFFKSTPLSIRILYQFFIPFGKALSTRLSNTNTIAPSFRMTSCSSSGRLVVVVSTLTGSYVKGDQILRATLDRNSTRLLVVL</sequence>
<dbReference type="AlphaFoldDB" id="U4LFN3"/>
<dbReference type="Proteomes" id="UP000018144">
    <property type="component" value="Unassembled WGS sequence"/>
</dbReference>
<gene>
    <name evidence="1" type="ORF">PCON_09070</name>
</gene>
<evidence type="ECO:0000313" key="1">
    <source>
        <dbReference type="EMBL" id="CCX30703.1"/>
    </source>
</evidence>